<proteinExistence type="predicted"/>
<accession>A0AAE3YA35</accession>
<dbReference type="InterPro" id="IPR015943">
    <property type="entry name" value="WD40/YVTN_repeat-like_dom_sf"/>
</dbReference>
<dbReference type="SUPFAM" id="SSF63829">
    <property type="entry name" value="Calcium-dependent phosphotriesterase"/>
    <property type="match status" value="1"/>
</dbReference>
<reference evidence="2" key="1">
    <citation type="submission" date="2023-07" db="EMBL/GenBank/DDBJ databases">
        <title>Sorghum-associated microbial communities from plants grown in Nebraska, USA.</title>
        <authorList>
            <person name="Schachtman D."/>
        </authorList>
    </citation>
    <scope>NUCLEOTIDE SEQUENCE</scope>
    <source>
        <strain evidence="2">DS2360</strain>
    </source>
</reference>
<evidence type="ECO:0000313" key="2">
    <source>
        <dbReference type="EMBL" id="MDR6527784.1"/>
    </source>
</evidence>
<feature type="chain" id="PRO_5042269217" evidence="1">
    <location>
        <begin position="23"/>
        <end position="352"/>
    </location>
</feature>
<dbReference type="RefSeq" id="WP_202270447.1">
    <property type="nucleotide sequence ID" value="NZ_JALGCC010000001.1"/>
</dbReference>
<dbReference type="Proteomes" id="UP001184861">
    <property type="component" value="Unassembled WGS sequence"/>
</dbReference>
<comment type="caution">
    <text evidence="2">The sequence shown here is derived from an EMBL/GenBank/DDBJ whole genome shotgun (WGS) entry which is preliminary data.</text>
</comment>
<gene>
    <name evidence="2" type="ORF">J2787_003176</name>
</gene>
<dbReference type="Pfam" id="PF16819">
    <property type="entry name" value="DUF5074"/>
    <property type="match status" value="1"/>
</dbReference>
<dbReference type="EMBL" id="JAVDQY010000003">
    <property type="protein sequence ID" value="MDR6527784.1"/>
    <property type="molecule type" value="Genomic_DNA"/>
</dbReference>
<evidence type="ECO:0000313" key="3">
    <source>
        <dbReference type="Proteomes" id="UP001184861"/>
    </source>
</evidence>
<protein>
    <submittedName>
        <fullName evidence="2">Pyridoxamine 5'-phosphate oxidase family protein</fullName>
    </submittedName>
</protein>
<sequence>MNIRKILPLAFASMLLFNVSCSSDSDIVEQPVTYEAGVLISNEGGFTTTTAEVSFVSSNLANLYDKIYASNNNGEPLGKVLQSIGFQGDRAYLVSNVPNKIDIVNRYTFKKQATVTANLDGARYIAFSGNQYYVTNNNFTTNKRKLNVYNTGDNSYVKSIDFTNAAEKVVEAEGKIVVQTDGTGYDASWNPIATGYTISVVNPSTNTVSQTVTLPANGIIKDLISYKGTAYALASGDTNSYIYKINTADGTFTTTTLPIPKVQKLRAEDNKFYFITDTNKIYGMTIGAAAVPTTPIMTATGNVYGFDVIDGRIFASDASFSADSKVNVYSASNGTLLRSFTAGIGTNGFYKN</sequence>
<dbReference type="InterPro" id="IPR031815">
    <property type="entry name" value="DUF5074"/>
</dbReference>
<dbReference type="AlphaFoldDB" id="A0AAE3YA35"/>
<organism evidence="2 3">
    <name type="scientific">Chryseobacterium rhizosphaerae</name>
    <dbReference type="NCBI Taxonomy" id="395937"/>
    <lineage>
        <taxon>Bacteria</taxon>
        <taxon>Pseudomonadati</taxon>
        <taxon>Bacteroidota</taxon>
        <taxon>Flavobacteriia</taxon>
        <taxon>Flavobacteriales</taxon>
        <taxon>Weeksellaceae</taxon>
        <taxon>Chryseobacterium group</taxon>
        <taxon>Chryseobacterium</taxon>
    </lineage>
</organism>
<evidence type="ECO:0000256" key="1">
    <source>
        <dbReference type="SAM" id="SignalP"/>
    </source>
</evidence>
<dbReference type="Gene3D" id="2.130.10.10">
    <property type="entry name" value="YVTN repeat-like/Quinoprotein amine dehydrogenase"/>
    <property type="match status" value="1"/>
</dbReference>
<keyword evidence="1" id="KW-0732">Signal</keyword>
<feature type="signal peptide" evidence="1">
    <location>
        <begin position="1"/>
        <end position="22"/>
    </location>
</feature>
<name>A0AAE3YA35_9FLAO</name>